<evidence type="ECO:0000256" key="1">
    <source>
        <dbReference type="SAM" id="MobiDB-lite"/>
    </source>
</evidence>
<keyword evidence="3" id="KW-1185">Reference proteome</keyword>
<gene>
    <name evidence="2" type="ORF">KI387_033725</name>
</gene>
<reference evidence="2 3" key="1">
    <citation type="journal article" date="2021" name="Nat. Plants">
        <title>The Taxus genome provides insights into paclitaxel biosynthesis.</title>
        <authorList>
            <person name="Xiong X."/>
            <person name="Gou J."/>
            <person name="Liao Q."/>
            <person name="Li Y."/>
            <person name="Zhou Q."/>
            <person name="Bi G."/>
            <person name="Li C."/>
            <person name="Du R."/>
            <person name="Wang X."/>
            <person name="Sun T."/>
            <person name="Guo L."/>
            <person name="Liang H."/>
            <person name="Lu P."/>
            <person name="Wu Y."/>
            <person name="Zhang Z."/>
            <person name="Ro D.K."/>
            <person name="Shang Y."/>
            <person name="Huang S."/>
            <person name="Yan J."/>
        </authorList>
    </citation>
    <scope>NUCLEOTIDE SEQUENCE [LARGE SCALE GENOMIC DNA]</scope>
    <source>
        <strain evidence="2">Ta-2019</strain>
    </source>
</reference>
<feature type="compositionally biased region" description="Basic and acidic residues" evidence="1">
    <location>
        <begin position="56"/>
        <end position="65"/>
    </location>
</feature>
<feature type="region of interest" description="Disordered" evidence="1">
    <location>
        <begin position="20"/>
        <end position="65"/>
    </location>
</feature>
<feature type="non-terminal residue" evidence="2">
    <location>
        <position position="65"/>
    </location>
</feature>
<dbReference type="AlphaFoldDB" id="A0AA38C4C8"/>
<dbReference type="Proteomes" id="UP000824469">
    <property type="component" value="Unassembled WGS sequence"/>
</dbReference>
<dbReference type="EMBL" id="JAHRHJ020003813">
    <property type="protein sequence ID" value="KAH9289608.1"/>
    <property type="molecule type" value="Genomic_DNA"/>
</dbReference>
<name>A0AA38C4C8_TAXCH</name>
<comment type="caution">
    <text evidence="2">The sequence shown here is derived from an EMBL/GenBank/DDBJ whole genome shotgun (WGS) entry which is preliminary data.</text>
</comment>
<feature type="compositionally biased region" description="Acidic residues" evidence="1">
    <location>
        <begin position="44"/>
        <end position="55"/>
    </location>
</feature>
<evidence type="ECO:0000313" key="3">
    <source>
        <dbReference type="Proteomes" id="UP000824469"/>
    </source>
</evidence>
<organism evidence="2 3">
    <name type="scientific">Taxus chinensis</name>
    <name type="common">Chinese yew</name>
    <name type="synonym">Taxus wallichiana var. chinensis</name>
    <dbReference type="NCBI Taxonomy" id="29808"/>
    <lineage>
        <taxon>Eukaryota</taxon>
        <taxon>Viridiplantae</taxon>
        <taxon>Streptophyta</taxon>
        <taxon>Embryophyta</taxon>
        <taxon>Tracheophyta</taxon>
        <taxon>Spermatophyta</taxon>
        <taxon>Pinopsida</taxon>
        <taxon>Pinidae</taxon>
        <taxon>Conifers II</taxon>
        <taxon>Cupressales</taxon>
        <taxon>Taxaceae</taxon>
        <taxon>Taxus</taxon>
    </lineage>
</organism>
<proteinExistence type="predicted"/>
<evidence type="ECO:0000313" key="2">
    <source>
        <dbReference type="EMBL" id="KAH9289608.1"/>
    </source>
</evidence>
<accession>A0AA38C4C8</accession>
<protein>
    <submittedName>
        <fullName evidence="2">Uncharacterized protein</fullName>
    </submittedName>
</protein>
<sequence>MDPKTKKVYTSTDVDLFKKKEVESPPLDSPDVDYLPVVKTEVDVPTDDENDDGDAGDEKIKPRPT</sequence>